<name>A0ACD1ABD6_9FIRM</name>
<dbReference type="EMBL" id="CP042469">
    <property type="protein sequence ID" value="QOX63908.1"/>
    <property type="molecule type" value="Genomic_DNA"/>
</dbReference>
<evidence type="ECO:0000313" key="1">
    <source>
        <dbReference type="EMBL" id="QOX63908.1"/>
    </source>
</evidence>
<accession>A0ACD1ABD6</accession>
<proteinExistence type="predicted"/>
<organism evidence="1 2">
    <name type="scientific">Anoxybacterium hadale</name>
    <dbReference type="NCBI Taxonomy" id="3408580"/>
    <lineage>
        <taxon>Bacteria</taxon>
        <taxon>Bacillati</taxon>
        <taxon>Bacillota</taxon>
        <taxon>Clostridia</taxon>
        <taxon>Peptostreptococcales</taxon>
        <taxon>Anaerovoracaceae</taxon>
        <taxon>Anoxybacterium</taxon>
    </lineage>
</organism>
<evidence type="ECO:0000313" key="2">
    <source>
        <dbReference type="Proteomes" id="UP000594014"/>
    </source>
</evidence>
<sequence>MVTLLREWNDFISNEEKIEKLKQWSLISPKSNIIKTLTYKGHYADKPTICDVIGYVDDNEIIIKIDEEISSIHPTYLKEMQKPNFSKFELAESEDQEEI</sequence>
<gene>
    <name evidence="1" type="ORF">FRZ06_11485</name>
</gene>
<dbReference type="Proteomes" id="UP000594014">
    <property type="component" value="Chromosome"/>
</dbReference>
<keyword evidence="2" id="KW-1185">Reference proteome</keyword>
<protein>
    <submittedName>
        <fullName evidence="1">Uncharacterized protein</fullName>
    </submittedName>
</protein>
<reference evidence="1" key="1">
    <citation type="submission" date="2019-08" db="EMBL/GenBank/DDBJ databases">
        <title>Genome sequence of Clostridiales bacterium MT110.</title>
        <authorList>
            <person name="Cao J."/>
        </authorList>
    </citation>
    <scope>NUCLEOTIDE SEQUENCE</scope>
    <source>
        <strain evidence="1">MT110</strain>
    </source>
</reference>